<name>A0A0C3C7J8_PILCF</name>
<dbReference type="Proteomes" id="UP000054166">
    <property type="component" value="Unassembled WGS sequence"/>
</dbReference>
<sequence>MSYTIDRVSIECGLTHDLHNEAIAVRRVHKWTYRHPIPGGPPIMLNAPLLKNGKPRIVGTDSKHLKKNVRGSTTSGARVLVLGQYIVHYSMLKMLAESANSLLLRSDIIDIDKQDDRACTQLLSSATIRQISLLNDLRSELGLTIFLWNVREAVNAQQSRTIPHLERIKMLWHAQFFFDSWWQYVLL</sequence>
<keyword evidence="2" id="KW-1185">Reference proteome</keyword>
<dbReference type="HOGENOM" id="CLU_1448231_0_0_1"/>
<dbReference type="AlphaFoldDB" id="A0A0C3C7J8"/>
<protein>
    <submittedName>
        <fullName evidence="1">Uncharacterized protein</fullName>
    </submittedName>
</protein>
<accession>A0A0C3C7J8</accession>
<reference evidence="2" key="2">
    <citation type="submission" date="2015-01" db="EMBL/GenBank/DDBJ databases">
        <title>Evolutionary Origins and Diversification of the Mycorrhizal Mutualists.</title>
        <authorList>
            <consortium name="DOE Joint Genome Institute"/>
            <consortium name="Mycorrhizal Genomics Consortium"/>
            <person name="Kohler A."/>
            <person name="Kuo A."/>
            <person name="Nagy L.G."/>
            <person name="Floudas D."/>
            <person name="Copeland A."/>
            <person name="Barry K.W."/>
            <person name="Cichocki N."/>
            <person name="Veneault-Fourrey C."/>
            <person name="LaButti K."/>
            <person name="Lindquist E.A."/>
            <person name="Lipzen A."/>
            <person name="Lundell T."/>
            <person name="Morin E."/>
            <person name="Murat C."/>
            <person name="Riley R."/>
            <person name="Ohm R."/>
            <person name="Sun H."/>
            <person name="Tunlid A."/>
            <person name="Henrissat B."/>
            <person name="Grigoriev I.V."/>
            <person name="Hibbett D.S."/>
            <person name="Martin F."/>
        </authorList>
    </citation>
    <scope>NUCLEOTIDE SEQUENCE [LARGE SCALE GENOMIC DNA]</scope>
    <source>
        <strain evidence="2">F 1598</strain>
    </source>
</reference>
<dbReference type="OrthoDB" id="3268677at2759"/>
<dbReference type="InParanoid" id="A0A0C3C7J8"/>
<reference evidence="1 2" key="1">
    <citation type="submission" date="2014-04" db="EMBL/GenBank/DDBJ databases">
        <authorList>
            <consortium name="DOE Joint Genome Institute"/>
            <person name="Kuo A."/>
            <person name="Tarkka M."/>
            <person name="Buscot F."/>
            <person name="Kohler A."/>
            <person name="Nagy L.G."/>
            <person name="Floudas D."/>
            <person name="Copeland A."/>
            <person name="Barry K.W."/>
            <person name="Cichocki N."/>
            <person name="Veneault-Fourrey C."/>
            <person name="LaButti K."/>
            <person name="Lindquist E.A."/>
            <person name="Lipzen A."/>
            <person name="Lundell T."/>
            <person name="Morin E."/>
            <person name="Murat C."/>
            <person name="Sun H."/>
            <person name="Tunlid A."/>
            <person name="Henrissat B."/>
            <person name="Grigoriev I.V."/>
            <person name="Hibbett D.S."/>
            <person name="Martin F."/>
            <person name="Nordberg H.P."/>
            <person name="Cantor M.N."/>
            <person name="Hua S.X."/>
        </authorList>
    </citation>
    <scope>NUCLEOTIDE SEQUENCE [LARGE SCALE GENOMIC DNA]</scope>
    <source>
        <strain evidence="1 2">F 1598</strain>
    </source>
</reference>
<evidence type="ECO:0000313" key="1">
    <source>
        <dbReference type="EMBL" id="KIM85632.1"/>
    </source>
</evidence>
<dbReference type="EMBL" id="KN832984">
    <property type="protein sequence ID" value="KIM85632.1"/>
    <property type="molecule type" value="Genomic_DNA"/>
</dbReference>
<gene>
    <name evidence="1" type="ORF">PILCRDRAFT_5304</name>
</gene>
<organism evidence="1 2">
    <name type="scientific">Piloderma croceum (strain F 1598)</name>
    <dbReference type="NCBI Taxonomy" id="765440"/>
    <lineage>
        <taxon>Eukaryota</taxon>
        <taxon>Fungi</taxon>
        <taxon>Dikarya</taxon>
        <taxon>Basidiomycota</taxon>
        <taxon>Agaricomycotina</taxon>
        <taxon>Agaricomycetes</taxon>
        <taxon>Agaricomycetidae</taxon>
        <taxon>Atheliales</taxon>
        <taxon>Atheliaceae</taxon>
        <taxon>Piloderma</taxon>
    </lineage>
</organism>
<dbReference type="STRING" id="765440.A0A0C3C7J8"/>
<proteinExistence type="predicted"/>
<evidence type="ECO:0000313" key="2">
    <source>
        <dbReference type="Proteomes" id="UP000054166"/>
    </source>
</evidence>